<dbReference type="AlphaFoldDB" id="A0A0C4FA77"/>
<name>A0A0C4FA77_PUCT1</name>
<dbReference type="EnsemblFungi" id="PTTG_10118-t43_1">
    <property type="protein sequence ID" value="PTTG_10118-t43_1-p1"/>
    <property type="gene ID" value="PTTG_10118"/>
</dbReference>
<dbReference type="Proteomes" id="UP000005240">
    <property type="component" value="Unassembled WGS sequence"/>
</dbReference>
<evidence type="ECO:0000313" key="1">
    <source>
        <dbReference type="EMBL" id="OAV87339.1"/>
    </source>
</evidence>
<organism evidence="1">
    <name type="scientific">Puccinia triticina (isolate 1-1 / race 1 (BBBD))</name>
    <name type="common">Brown leaf rust fungus</name>
    <dbReference type="NCBI Taxonomy" id="630390"/>
    <lineage>
        <taxon>Eukaryota</taxon>
        <taxon>Fungi</taxon>
        <taxon>Dikarya</taxon>
        <taxon>Basidiomycota</taxon>
        <taxon>Pucciniomycotina</taxon>
        <taxon>Pucciniomycetes</taxon>
        <taxon>Pucciniales</taxon>
        <taxon>Pucciniaceae</taxon>
        <taxon>Puccinia</taxon>
    </lineage>
</organism>
<gene>
    <name evidence="1" type="ORF">PTTG_10118</name>
</gene>
<dbReference type="PANTHER" id="PTHR33069">
    <property type="entry name" value="CHROMOSOME 7, WHOLE GENOME SHOTGUN SEQUENCE-RELATED"/>
    <property type="match status" value="1"/>
</dbReference>
<protein>
    <submittedName>
        <fullName evidence="1 2">Uncharacterized protein</fullName>
    </submittedName>
</protein>
<dbReference type="EMBL" id="ADAS02000455">
    <property type="protein sequence ID" value="OAV87339.1"/>
    <property type="molecule type" value="Genomic_DNA"/>
</dbReference>
<dbReference type="OMA" id="LEHERIW"/>
<reference evidence="1" key="1">
    <citation type="submission" date="2009-11" db="EMBL/GenBank/DDBJ databases">
        <authorList>
            <consortium name="The Broad Institute Genome Sequencing Platform"/>
            <person name="Ward D."/>
            <person name="Feldgarden M."/>
            <person name="Earl A."/>
            <person name="Young S.K."/>
            <person name="Zeng Q."/>
            <person name="Koehrsen M."/>
            <person name="Alvarado L."/>
            <person name="Berlin A."/>
            <person name="Bochicchio J."/>
            <person name="Borenstein D."/>
            <person name="Chapman S.B."/>
            <person name="Chen Z."/>
            <person name="Engels R."/>
            <person name="Freedman E."/>
            <person name="Gellesch M."/>
            <person name="Goldberg J."/>
            <person name="Griggs A."/>
            <person name="Gujja S."/>
            <person name="Heilman E."/>
            <person name="Heiman D."/>
            <person name="Hepburn T."/>
            <person name="Howarth C."/>
            <person name="Jen D."/>
            <person name="Larson L."/>
            <person name="Lewis B."/>
            <person name="Mehta T."/>
            <person name="Park D."/>
            <person name="Pearson M."/>
            <person name="Roberts A."/>
            <person name="Saif S."/>
            <person name="Shea T."/>
            <person name="Shenoy N."/>
            <person name="Sisk P."/>
            <person name="Stolte C."/>
            <person name="Sykes S."/>
            <person name="Thomson T."/>
            <person name="Walk T."/>
            <person name="White J."/>
            <person name="Yandava C."/>
            <person name="Izard J."/>
            <person name="Baranova O.V."/>
            <person name="Blanton J.M."/>
            <person name="Tanner A.C."/>
            <person name="Dewhirst F.E."/>
            <person name="Haas B."/>
            <person name="Nusbaum C."/>
            <person name="Birren B."/>
        </authorList>
    </citation>
    <scope>NUCLEOTIDE SEQUENCE [LARGE SCALE GENOMIC DNA]</scope>
    <source>
        <strain evidence="1">1-1 BBBD Race 1</strain>
    </source>
</reference>
<dbReference type="PANTHER" id="PTHR33069:SF3">
    <property type="entry name" value="DYNEIN HEAVY CHAIN TAIL DOMAIN-CONTAINING PROTEIN"/>
    <property type="match status" value="1"/>
</dbReference>
<accession>A0A0C4FA77</accession>
<reference evidence="1" key="2">
    <citation type="submission" date="2016-05" db="EMBL/GenBank/DDBJ databases">
        <title>Comparative analysis highlights variable genome content of wheat rusts and divergence of the mating loci.</title>
        <authorList>
            <person name="Cuomo C.A."/>
            <person name="Bakkeren G."/>
            <person name="Szabo L."/>
            <person name="Khalil H."/>
            <person name="Joly D."/>
            <person name="Goldberg J."/>
            <person name="Young S."/>
            <person name="Zeng Q."/>
            <person name="Fellers J."/>
        </authorList>
    </citation>
    <scope>NUCLEOTIDE SEQUENCE [LARGE SCALE GENOMIC DNA]</scope>
    <source>
        <strain evidence="1">1-1 BBBD Race 1</strain>
    </source>
</reference>
<dbReference type="OrthoDB" id="2498005at2759"/>
<evidence type="ECO:0000313" key="2">
    <source>
        <dbReference type="EnsemblFungi" id="PTTG_10118-t43_1-p1"/>
    </source>
</evidence>
<dbReference type="VEuPathDB" id="FungiDB:PTTG_10118"/>
<keyword evidence="3" id="KW-1185">Reference proteome</keyword>
<sequence>MADPASKTSGELEHERIWVQGDLVIQGFRRLIRKYVRPSGQGHDLTTIEDALSTLSIDDSNLGKETRLNQLESRLLPTLNSQITDLSESLKPLGLLEELEPKLRIVSQIQVELERNVDEIISFISLVCPEPLSTPNRFDDQLSRQFKSYRLHSLKEKFGQTTQNIILVFREGYKLLEKLKSSPEEVRRLSYEEFPGAGLVKQTTYTIDWAIECIKGTELDVAQHNWMADFDDIDQMQTELRMLIDPHVYENKRKLRRQKVIHLARLLIGLIKILKLFFTKLSKRGMRMQRLPSFTEMCSEQIESLAQSLRHVTSDLGHLMILLYRADDNQEADSGQIFVSEAANLKSRFHAPLVLLLLYLVPSIPDTDGSSTQDYYRNWFVTWNAQRIRAVENIISVAKTLESDA</sequence>
<proteinExistence type="predicted"/>
<reference evidence="2" key="4">
    <citation type="submission" date="2025-05" db="UniProtKB">
        <authorList>
            <consortium name="EnsemblFungi"/>
        </authorList>
    </citation>
    <scope>IDENTIFICATION</scope>
    <source>
        <strain evidence="2">isolate 1-1 / race 1 (BBBD)</strain>
    </source>
</reference>
<evidence type="ECO:0000313" key="3">
    <source>
        <dbReference type="Proteomes" id="UP000005240"/>
    </source>
</evidence>
<reference evidence="2 3" key="3">
    <citation type="journal article" date="2017" name="G3 (Bethesda)">
        <title>Comparative analysis highlights variable genome content of wheat rusts and divergence of the mating loci.</title>
        <authorList>
            <person name="Cuomo C.A."/>
            <person name="Bakkeren G."/>
            <person name="Khalil H.B."/>
            <person name="Panwar V."/>
            <person name="Joly D."/>
            <person name="Linning R."/>
            <person name="Sakthikumar S."/>
            <person name="Song X."/>
            <person name="Adiconis X."/>
            <person name="Fan L."/>
            <person name="Goldberg J.M."/>
            <person name="Levin J.Z."/>
            <person name="Young S."/>
            <person name="Zeng Q."/>
            <person name="Anikster Y."/>
            <person name="Bruce M."/>
            <person name="Wang M."/>
            <person name="Yin C."/>
            <person name="McCallum B."/>
            <person name="Szabo L.J."/>
            <person name="Hulbert S."/>
            <person name="Chen X."/>
            <person name="Fellers J.P."/>
        </authorList>
    </citation>
    <scope>NUCLEOTIDE SEQUENCE</scope>
    <source>
        <strain evidence="2">isolate 1-1 / race 1 (BBBD)</strain>
        <strain evidence="3">Isolate 1-1 / race 1 (BBBD)</strain>
    </source>
</reference>